<gene>
    <name evidence="10" type="primary">WDYHV1</name>
    <name evidence="10" type="ORF">TWF694_008383</name>
</gene>
<comment type="catalytic activity">
    <reaction evidence="7 8">
        <text>N-terminal L-glutaminyl-[protein] + H2O = N-terminal L-glutamyl-[protein] + NH4(+)</text>
        <dbReference type="Rhea" id="RHEA:50680"/>
        <dbReference type="Rhea" id="RHEA-COMP:12668"/>
        <dbReference type="Rhea" id="RHEA-COMP:12777"/>
        <dbReference type="ChEBI" id="CHEBI:15377"/>
        <dbReference type="ChEBI" id="CHEBI:28938"/>
        <dbReference type="ChEBI" id="CHEBI:64721"/>
        <dbReference type="ChEBI" id="CHEBI:64722"/>
        <dbReference type="EC" id="3.5.1.122"/>
    </reaction>
</comment>
<dbReference type="EMBL" id="JAVHJO010000004">
    <property type="protein sequence ID" value="KAK6541002.1"/>
    <property type="molecule type" value="Genomic_DNA"/>
</dbReference>
<keyword evidence="11" id="KW-1185">Reference proteome</keyword>
<dbReference type="GO" id="GO:0008418">
    <property type="term" value="F:protein-N-terminal asparagine amidohydrolase activity"/>
    <property type="evidence" value="ECO:0007669"/>
    <property type="project" value="UniProtKB-UniRule"/>
</dbReference>
<dbReference type="InterPro" id="IPR039733">
    <property type="entry name" value="NTAQ1"/>
</dbReference>
<proteinExistence type="inferred from homology"/>
<evidence type="ECO:0000256" key="7">
    <source>
        <dbReference type="ARBA" id="ARBA00048768"/>
    </source>
</evidence>
<evidence type="ECO:0000256" key="8">
    <source>
        <dbReference type="RuleBase" id="RU367082"/>
    </source>
</evidence>
<evidence type="ECO:0000256" key="6">
    <source>
        <dbReference type="ARBA" id="ARBA00029677"/>
    </source>
</evidence>
<dbReference type="AlphaFoldDB" id="A0AAV9XHA7"/>
<comment type="subunit">
    <text evidence="2 8">Monomer.</text>
</comment>
<accession>A0AAV9XHA7</accession>
<evidence type="ECO:0000313" key="10">
    <source>
        <dbReference type="EMBL" id="KAK6541002.1"/>
    </source>
</evidence>
<dbReference type="Proteomes" id="UP001365542">
    <property type="component" value="Unassembled WGS sequence"/>
</dbReference>
<evidence type="ECO:0000256" key="1">
    <source>
        <dbReference type="ARBA" id="ARBA00008985"/>
    </source>
</evidence>
<comment type="function">
    <text evidence="8">Mediates the side-chain deamidation of N-terminal glutamine residues to glutamate, an important step in N-end rule pathway of protein degradation. Conversion of the resulting N-terminal glutamine to glutamate renders the protein susceptible to arginylation, polyubiquitination and degradation as specified by the N-end rule. Does not act on substrates with internal or C-terminal glutamine and does not act on non-glutamine residues in any position.</text>
</comment>
<evidence type="ECO:0000313" key="11">
    <source>
        <dbReference type="Proteomes" id="UP001365542"/>
    </source>
</evidence>
<dbReference type="PANTHER" id="PTHR13035">
    <property type="entry name" value="PROTEIN N-TERMINAL GLUTAMINE AMIDOHYDROLASE"/>
    <property type="match status" value="1"/>
</dbReference>
<dbReference type="EC" id="3.5.1.122" evidence="3 8"/>
<dbReference type="PANTHER" id="PTHR13035:SF0">
    <property type="entry name" value="PROTEIN N-TERMINAL GLUTAMINE AMIDOHYDROLASE"/>
    <property type="match status" value="1"/>
</dbReference>
<evidence type="ECO:0000256" key="4">
    <source>
        <dbReference type="ARBA" id="ARBA00021247"/>
    </source>
</evidence>
<organism evidence="10 11">
    <name type="scientific">Orbilia ellipsospora</name>
    <dbReference type="NCBI Taxonomy" id="2528407"/>
    <lineage>
        <taxon>Eukaryota</taxon>
        <taxon>Fungi</taxon>
        <taxon>Dikarya</taxon>
        <taxon>Ascomycota</taxon>
        <taxon>Pezizomycotina</taxon>
        <taxon>Orbiliomycetes</taxon>
        <taxon>Orbiliales</taxon>
        <taxon>Orbiliaceae</taxon>
        <taxon>Orbilia</taxon>
    </lineage>
</organism>
<dbReference type="InterPro" id="IPR037132">
    <property type="entry name" value="N_Gln_amidohydro_ab_roll_sf"/>
</dbReference>
<dbReference type="Pfam" id="PF09764">
    <property type="entry name" value="Nt_Gln_amidase"/>
    <property type="match status" value="1"/>
</dbReference>
<dbReference type="InterPro" id="IPR023128">
    <property type="entry name" value="Prot_N_Gln_amidohydro_ab_roll"/>
</dbReference>
<keyword evidence="5 8" id="KW-0378">Hydrolase</keyword>
<dbReference type="Gene3D" id="3.10.620.10">
    <property type="entry name" value="Protein N-terminal glutamine amidohydrolase, alpha beta roll"/>
    <property type="match status" value="1"/>
</dbReference>
<comment type="caution">
    <text evidence="10">The sequence shown here is derived from an EMBL/GenBank/DDBJ whole genome shotgun (WGS) entry which is preliminary data.</text>
</comment>
<evidence type="ECO:0000256" key="5">
    <source>
        <dbReference type="ARBA" id="ARBA00022801"/>
    </source>
</evidence>
<evidence type="ECO:0000256" key="2">
    <source>
        <dbReference type="ARBA" id="ARBA00011245"/>
    </source>
</evidence>
<evidence type="ECO:0000256" key="3">
    <source>
        <dbReference type="ARBA" id="ARBA00012718"/>
    </source>
</evidence>
<name>A0AAV9XHA7_9PEZI</name>
<feature type="domain" description="Protein N-terminal glutamine amidohydrolase alpha beta roll" evidence="9">
    <location>
        <begin position="14"/>
        <end position="219"/>
    </location>
</feature>
<reference evidence="10 11" key="1">
    <citation type="submission" date="2019-10" db="EMBL/GenBank/DDBJ databases">
        <authorList>
            <person name="Palmer J.M."/>
        </authorList>
    </citation>
    <scope>NUCLEOTIDE SEQUENCE [LARGE SCALE GENOMIC DNA]</scope>
    <source>
        <strain evidence="10 11">TWF694</strain>
    </source>
</reference>
<dbReference type="GO" id="GO:0005829">
    <property type="term" value="C:cytosol"/>
    <property type="evidence" value="ECO:0007669"/>
    <property type="project" value="TreeGrafter"/>
</dbReference>
<comment type="similarity">
    <text evidence="1 8">Belongs to the NTAQ1 family.</text>
</comment>
<evidence type="ECO:0000259" key="9">
    <source>
        <dbReference type="Pfam" id="PF09764"/>
    </source>
</evidence>
<sequence length="274" mass="31391">MELLELPPREALLYTSCYCEENIYKFVEQNVSPSSLPHYTVIFLSNKRQKFPIFAQKSQKSPVNPVVWDYHVILAYHPSQTLEELLRHCHDESTTANSTKEVGGGPVTKAYIYDLDTSIPTFPCPFPTYFSQSFLPPPSSQFLEPLQKWIMQRVLEADIYKRYFRLIPAKAYLECFWSSRGHMKNEDGSWKMPPPIWDAIKSVKAEDDTFGEYLDFTSCVDVSEEFEEGKKYLGVIVGEQRLWEILGGGPILDAEIIDAKTTELVEAALATGYF</sequence>
<protein>
    <recommendedName>
        <fullName evidence="4 8">Protein N-terminal glutamine amidohydrolase</fullName>
        <ecNumber evidence="3 8">3.5.1.122</ecNumber>
    </recommendedName>
    <alternativeName>
        <fullName evidence="6 8">Protein NH2-terminal glutamine deamidase</fullName>
    </alternativeName>
</protein>
<dbReference type="GO" id="GO:0070773">
    <property type="term" value="F:protein-N-terminal glutamine amidohydrolase activity"/>
    <property type="evidence" value="ECO:0007669"/>
    <property type="project" value="UniProtKB-UniRule"/>
</dbReference>
<dbReference type="GO" id="GO:0005634">
    <property type="term" value="C:nucleus"/>
    <property type="evidence" value="ECO:0007669"/>
    <property type="project" value="TreeGrafter"/>
</dbReference>